<accession>A0A9Q3S186</accession>
<dbReference type="EMBL" id="JAHVKP010000001">
    <property type="protein sequence ID" value="MBY6218118.1"/>
    <property type="molecule type" value="Genomic_DNA"/>
</dbReference>
<protein>
    <submittedName>
        <fullName evidence="2">Glycosyltransferase family 61 protein</fullName>
    </submittedName>
</protein>
<comment type="caution">
    <text evidence="2">The sequence shown here is derived from an EMBL/GenBank/DDBJ whole genome shotgun (WGS) entry which is preliminary data.</text>
</comment>
<dbReference type="AlphaFoldDB" id="A0A9Q3S186"/>
<dbReference type="RefSeq" id="WP_222405043.1">
    <property type="nucleotide sequence ID" value="NZ_JAHVKP010000001.1"/>
</dbReference>
<dbReference type="InterPro" id="IPR049625">
    <property type="entry name" value="Glyco_transf_61_cat"/>
</dbReference>
<dbReference type="GO" id="GO:0016757">
    <property type="term" value="F:glycosyltransferase activity"/>
    <property type="evidence" value="ECO:0007669"/>
    <property type="project" value="InterPro"/>
</dbReference>
<gene>
    <name evidence="2" type="ORF">KUV31_07145</name>
</gene>
<name>A0A9Q3S186_9SPHN</name>
<evidence type="ECO:0000313" key="2">
    <source>
        <dbReference type="EMBL" id="MBY6218118.1"/>
    </source>
</evidence>
<reference evidence="2" key="1">
    <citation type="submission" date="2021-06" db="EMBL/GenBank/DDBJ databases">
        <title>50 bacteria genomes isolated from Dapeng, Shenzhen, China.</title>
        <authorList>
            <person name="Zheng W."/>
            <person name="Yu S."/>
            <person name="Huang Y."/>
        </authorList>
    </citation>
    <scope>NUCLEOTIDE SEQUENCE</scope>
    <source>
        <strain evidence="2">DP4N28-2</strain>
    </source>
</reference>
<evidence type="ECO:0000313" key="3">
    <source>
        <dbReference type="Proteomes" id="UP000824927"/>
    </source>
</evidence>
<sequence>MLNVQRLVWCMHRLLARRRPALEEVASDSWEICPEEKASCQRAIFLEGSLDKITAYSPWTTAEAERSRVLGGQITHASTRAHLLRNATIGGAWIYCGAYKAKHGHGSERPFRLPKSKRPRLGCVHLVSNWPGSNFFGNFLMDDLPLALVPDANSDPIVLKTKAYEHEGGYRKIFGLKRPPVLHDGQVNELIVYSDFAQNTSKALRYTELRTRLREALGSTSSTCSRNIYLKRGTTGERRLVANEEALEAHLVSLGFEIVEPTTLSAAEVSRLTLDARLVISVEGSHLSHVIYSMADSAAFLILEPPDRFATPYKDFADRMGMRFAFLVGDPASDGFSVDLDDLDRLLDRLG</sequence>
<feature type="domain" description="Glycosyltransferase 61 catalytic" evidence="1">
    <location>
        <begin position="136"/>
        <end position="295"/>
    </location>
</feature>
<dbReference type="Pfam" id="PF04577">
    <property type="entry name" value="Glyco_transf_61"/>
    <property type="match status" value="1"/>
</dbReference>
<proteinExistence type="predicted"/>
<evidence type="ECO:0000259" key="1">
    <source>
        <dbReference type="Pfam" id="PF04577"/>
    </source>
</evidence>
<organism evidence="2 3">
    <name type="scientific">Qipengyuania aquimaris</name>
    <dbReference type="NCBI Taxonomy" id="255984"/>
    <lineage>
        <taxon>Bacteria</taxon>
        <taxon>Pseudomonadati</taxon>
        <taxon>Pseudomonadota</taxon>
        <taxon>Alphaproteobacteria</taxon>
        <taxon>Sphingomonadales</taxon>
        <taxon>Erythrobacteraceae</taxon>
        <taxon>Qipengyuania</taxon>
    </lineage>
</organism>
<dbReference type="Proteomes" id="UP000824927">
    <property type="component" value="Unassembled WGS sequence"/>
</dbReference>